<name>A0A151Z345_TIELA</name>
<dbReference type="EMBL" id="LODT01000051">
    <property type="protein sequence ID" value="KYQ88234.1"/>
    <property type="molecule type" value="Genomic_DNA"/>
</dbReference>
<organism evidence="5 6">
    <name type="scientific">Tieghemostelium lacteum</name>
    <name type="common">Slime mold</name>
    <name type="synonym">Dictyostelium lacteum</name>
    <dbReference type="NCBI Taxonomy" id="361077"/>
    <lineage>
        <taxon>Eukaryota</taxon>
        <taxon>Amoebozoa</taxon>
        <taxon>Evosea</taxon>
        <taxon>Eumycetozoa</taxon>
        <taxon>Dictyostelia</taxon>
        <taxon>Dictyosteliales</taxon>
        <taxon>Raperosteliaceae</taxon>
        <taxon>Tieghemostelium</taxon>
    </lineage>
</organism>
<evidence type="ECO:0000259" key="4">
    <source>
        <dbReference type="PROSITE" id="PS51635"/>
    </source>
</evidence>
<dbReference type="GO" id="GO:0016042">
    <property type="term" value="P:lipid catabolic process"/>
    <property type="evidence" value="ECO:0007669"/>
    <property type="project" value="UniProtKB-UniRule"/>
</dbReference>
<evidence type="ECO:0000313" key="6">
    <source>
        <dbReference type="Proteomes" id="UP000076078"/>
    </source>
</evidence>
<evidence type="ECO:0000256" key="3">
    <source>
        <dbReference type="SAM" id="Phobius"/>
    </source>
</evidence>
<feature type="domain" description="PNPLA" evidence="4">
    <location>
        <begin position="142"/>
        <end position="324"/>
    </location>
</feature>
<dbReference type="InterPro" id="IPR016035">
    <property type="entry name" value="Acyl_Trfase/lysoPLipase"/>
</dbReference>
<evidence type="ECO:0000313" key="5">
    <source>
        <dbReference type="EMBL" id="KYQ88234.1"/>
    </source>
</evidence>
<keyword evidence="3" id="KW-0472">Membrane</keyword>
<feature type="active site" description="Proton acceptor" evidence="2">
    <location>
        <position position="311"/>
    </location>
</feature>
<proteinExistence type="predicted"/>
<dbReference type="STRING" id="361077.A0A151Z345"/>
<evidence type="ECO:0000256" key="1">
    <source>
        <dbReference type="ARBA" id="ARBA00023098"/>
    </source>
</evidence>
<keyword evidence="2" id="KW-0378">Hydrolase</keyword>
<dbReference type="AlphaFoldDB" id="A0A151Z345"/>
<dbReference type="Pfam" id="PF01734">
    <property type="entry name" value="Patatin"/>
    <property type="match status" value="1"/>
</dbReference>
<dbReference type="Proteomes" id="UP000076078">
    <property type="component" value="Unassembled WGS sequence"/>
</dbReference>
<keyword evidence="1 2" id="KW-0443">Lipid metabolism</keyword>
<keyword evidence="3" id="KW-0812">Transmembrane</keyword>
<dbReference type="PANTHER" id="PTHR24185:SF7">
    <property type="entry name" value="PATATIN FAMILY PROTEIN"/>
    <property type="match status" value="1"/>
</dbReference>
<feature type="short sequence motif" description="GXGXXG" evidence="2">
    <location>
        <begin position="146"/>
        <end position="151"/>
    </location>
</feature>
<protein>
    <submittedName>
        <fullName evidence="5">Patatin family protein</fullName>
    </submittedName>
</protein>
<dbReference type="InParanoid" id="A0A151Z345"/>
<dbReference type="OMA" id="HQIFKQM"/>
<feature type="active site" description="Nucleophile" evidence="2">
    <location>
        <position position="180"/>
    </location>
</feature>
<reference evidence="5 6" key="1">
    <citation type="submission" date="2015-12" db="EMBL/GenBank/DDBJ databases">
        <title>Dictyostelia acquired genes for synthesis and detection of signals that induce cell-type specialization by lateral gene transfer from prokaryotes.</title>
        <authorList>
            <person name="Gloeckner G."/>
            <person name="Schaap P."/>
        </authorList>
    </citation>
    <scope>NUCLEOTIDE SEQUENCE [LARGE SCALE GENOMIC DNA]</scope>
    <source>
        <strain evidence="5 6">TK</strain>
    </source>
</reference>
<feature type="short sequence motif" description="GXSXG" evidence="2">
    <location>
        <begin position="178"/>
        <end position="182"/>
    </location>
</feature>
<feature type="transmembrane region" description="Helical" evidence="3">
    <location>
        <begin position="12"/>
        <end position="30"/>
    </location>
</feature>
<dbReference type="PANTHER" id="PTHR24185">
    <property type="entry name" value="CALCIUM-INDEPENDENT PHOSPHOLIPASE A2-GAMMA"/>
    <property type="match status" value="1"/>
</dbReference>
<accession>A0A151Z345</accession>
<dbReference type="OrthoDB" id="19933at2759"/>
<sequence length="502" mass="56261">MNEIKVYKLLMLVYQIFGILGEILTVLLTPDSNFIQQQLQQQQLQQQQLPETNDHRVHTENSIKVASSLNSAIKTAIIQNNRQYERLFPTFIPTIQHAIGSVEPQHQQQQQHLNNSKGVSTNTTISGSGQIRKIKRDKRIVVTLDGGGMRGIATLKVLQELSKQLNFDIIERADMVGGTSTGSIIAFGRTKGLEYHEIVEIYRNFGKNIFQGMIKNFISGATLANSEKKRQELKNVFGDQLLGEFSTHKKVFAVVSKVRQTTDQQSVFEPTKFSNYNKKHEDVTVTQAIDSSSAAPVFFKPCEVKGQKFCDGGILQNNPILISHREAQKQFGDKVECIFISLGTGLSPDQNPNNIIQNATDQVVININEQASSSTTTTTTKTSLSSKFEILKNSVNNSLQNSPGAKLQETIKHTMGVIKTAQASIGDSETAHQIFKQMKKTYRNFSYYRFNPVLTQNYTLADYSKSSIKSMQQDALDYMNSAETVQLIQQLKEEIESINSSF</sequence>
<evidence type="ECO:0000256" key="2">
    <source>
        <dbReference type="PROSITE-ProRule" id="PRU01161"/>
    </source>
</evidence>
<keyword evidence="3" id="KW-1133">Transmembrane helix</keyword>
<dbReference type="GO" id="GO:0019369">
    <property type="term" value="P:arachidonate metabolic process"/>
    <property type="evidence" value="ECO:0007669"/>
    <property type="project" value="TreeGrafter"/>
</dbReference>
<dbReference type="InterPro" id="IPR002641">
    <property type="entry name" value="PNPLA_dom"/>
</dbReference>
<dbReference type="PROSITE" id="PS51635">
    <property type="entry name" value="PNPLA"/>
    <property type="match status" value="1"/>
</dbReference>
<keyword evidence="2" id="KW-0442">Lipid degradation</keyword>
<dbReference type="SUPFAM" id="SSF52151">
    <property type="entry name" value="FabD/lysophospholipase-like"/>
    <property type="match status" value="1"/>
</dbReference>
<dbReference type="GO" id="GO:0047499">
    <property type="term" value="F:calcium-independent phospholipase A2 activity"/>
    <property type="evidence" value="ECO:0007669"/>
    <property type="project" value="TreeGrafter"/>
</dbReference>
<dbReference type="GO" id="GO:0016020">
    <property type="term" value="C:membrane"/>
    <property type="evidence" value="ECO:0007669"/>
    <property type="project" value="TreeGrafter"/>
</dbReference>
<gene>
    <name evidence="5" type="ORF">DLAC_10918</name>
</gene>
<keyword evidence="6" id="KW-1185">Reference proteome</keyword>
<feature type="short sequence motif" description="DGA/G" evidence="2">
    <location>
        <begin position="311"/>
        <end position="313"/>
    </location>
</feature>
<comment type="caution">
    <text evidence="5">The sequence shown here is derived from an EMBL/GenBank/DDBJ whole genome shotgun (WGS) entry which is preliminary data.</text>
</comment>
<dbReference type="Gene3D" id="3.40.1090.10">
    <property type="entry name" value="Cytosolic phospholipase A2 catalytic domain"/>
    <property type="match status" value="1"/>
</dbReference>